<evidence type="ECO:0008006" key="11">
    <source>
        <dbReference type="Google" id="ProtNLM"/>
    </source>
</evidence>
<dbReference type="OrthoDB" id="5762010at2"/>
<name>A0A2S7XRX2_9GAMM</name>
<evidence type="ECO:0000313" key="10">
    <source>
        <dbReference type="Proteomes" id="UP000239936"/>
    </source>
</evidence>
<dbReference type="AlphaFoldDB" id="A0A2S7XRX2"/>
<feature type="signal peptide" evidence="8">
    <location>
        <begin position="1"/>
        <end position="32"/>
    </location>
</feature>
<keyword evidence="5 8" id="KW-0732">Signal</keyword>
<dbReference type="InterPro" id="IPR003368">
    <property type="entry name" value="POMP_repeat"/>
</dbReference>
<dbReference type="EMBL" id="PPGH01000034">
    <property type="protein sequence ID" value="PQJ96465.1"/>
    <property type="molecule type" value="Genomic_DNA"/>
</dbReference>
<comment type="caution">
    <text evidence="9">The sequence shown here is derived from an EMBL/GenBank/DDBJ whole genome shotgun (WGS) entry which is preliminary data.</text>
</comment>
<dbReference type="PANTHER" id="PTHR11319">
    <property type="entry name" value="G PROTEIN-COUPLED RECEPTOR-RELATED"/>
    <property type="match status" value="1"/>
</dbReference>
<keyword evidence="4" id="KW-0964">Secreted</keyword>
<accession>A0A2S7XRX2</accession>
<evidence type="ECO:0000256" key="8">
    <source>
        <dbReference type="SAM" id="SignalP"/>
    </source>
</evidence>
<gene>
    <name evidence="9" type="ORF">CXB77_06310</name>
</gene>
<dbReference type="InterPro" id="IPR011050">
    <property type="entry name" value="Pectin_lyase_fold/virulence"/>
</dbReference>
<dbReference type="SUPFAM" id="SSF51126">
    <property type="entry name" value="Pectin lyase-like"/>
    <property type="match status" value="1"/>
</dbReference>
<evidence type="ECO:0000313" key="9">
    <source>
        <dbReference type="EMBL" id="PQJ96465.1"/>
    </source>
</evidence>
<protein>
    <recommendedName>
        <fullName evidence="11">Right handed beta helix domain-containing protein</fullName>
    </recommendedName>
</protein>
<dbReference type="NCBIfam" id="TIGR01376">
    <property type="entry name" value="POMP_repeat"/>
    <property type="match status" value="1"/>
</dbReference>
<dbReference type="RefSeq" id="WP_105073225.1">
    <property type="nucleotide sequence ID" value="NZ_JAFLKP010000440.1"/>
</dbReference>
<evidence type="ECO:0000256" key="1">
    <source>
        <dbReference type="ARBA" id="ARBA00004196"/>
    </source>
</evidence>
<dbReference type="GO" id="GO:0009279">
    <property type="term" value="C:cell outer membrane"/>
    <property type="evidence" value="ECO:0007669"/>
    <property type="project" value="UniProtKB-SubCell"/>
</dbReference>
<organism evidence="9 10">
    <name type="scientific">Chromatium okenii</name>
    <dbReference type="NCBI Taxonomy" id="61644"/>
    <lineage>
        <taxon>Bacteria</taxon>
        <taxon>Pseudomonadati</taxon>
        <taxon>Pseudomonadota</taxon>
        <taxon>Gammaproteobacteria</taxon>
        <taxon>Chromatiales</taxon>
        <taxon>Chromatiaceae</taxon>
        <taxon>Chromatium</taxon>
    </lineage>
</organism>
<keyword evidence="7" id="KW-0998">Cell outer membrane</keyword>
<evidence type="ECO:0000256" key="2">
    <source>
        <dbReference type="ARBA" id="ARBA00004442"/>
    </source>
</evidence>
<feature type="chain" id="PRO_5015667237" description="Right handed beta helix domain-containing protein" evidence="8">
    <location>
        <begin position="33"/>
        <end position="395"/>
    </location>
</feature>
<reference evidence="9 10" key="1">
    <citation type="submission" date="2018-01" db="EMBL/GenBank/DDBJ databases">
        <title>The complete genome sequence of Chromatium okenii LaCa, a purple sulfur bacterium with a turbulent life.</title>
        <authorList>
            <person name="Luedin S.M."/>
            <person name="Liechti N."/>
            <person name="Storelli N."/>
            <person name="Danza F."/>
            <person name="Wittwer M."/>
            <person name="Pothier J.F."/>
            <person name="Tonolla M.A."/>
        </authorList>
    </citation>
    <scope>NUCLEOTIDE SEQUENCE [LARGE SCALE GENOMIC DNA]</scope>
    <source>
        <strain evidence="9 10">LaCa</strain>
    </source>
</reference>
<proteinExistence type="predicted"/>
<evidence type="ECO:0000256" key="3">
    <source>
        <dbReference type="ARBA" id="ARBA00004613"/>
    </source>
</evidence>
<keyword evidence="10" id="KW-1185">Reference proteome</keyword>
<comment type="subcellular location">
    <subcellularLocation>
        <location evidence="1">Cell envelope</location>
    </subcellularLocation>
    <subcellularLocation>
        <location evidence="2">Cell outer membrane</location>
    </subcellularLocation>
    <subcellularLocation>
        <location evidence="3">Secreted</location>
    </subcellularLocation>
</comment>
<sequence>MRYRKHAFHPLIIWARIAALLISATLAMPAGAATYIVTNLDDSGSGSLRQAVLDANASFVSDTINFASSLSGGTLTLASQIGITDKLTINGLGSDKLTISGNKKTRIFLVNSAGAVIQDMTLRDGLNEYGGAINNAQQLTLNRLSLTGSSGYYYGGAIYNAGVLTANQLTLWENGDKNLHGGAIYNTGTLNLKDSNLWKNYSSLGGAGLYNDNGNLTVLNSFIGFNSAGGSGGGICSVKGAVTLENSTLSENTARNSGGGLYADSVSLAILNSTIAGNAAVNAGGGINATSSTSGTIGNSIVAGNSAGKGNVEIDATGKTFVSIGGNLFGVSGKAGVNSAFIPLDTDQTLAGELNTVVGEIGENEEWPYVRVLVSGSQAIDGGINELVPAELRNR</sequence>
<dbReference type="Proteomes" id="UP000239936">
    <property type="component" value="Unassembled WGS sequence"/>
</dbReference>
<dbReference type="GO" id="GO:0005576">
    <property type="term" value="C:extracellular region"/>
    <property type="evidence" value="ECO:0007669"/>
    <property type="project" value="UniProtKB-SubCell"/>
</dbReference>
<evidence type="ECO:0000256" key="7">
    <source>
        <dbReference type="ARBA" id="ARBA00023237"/>
    </source>
</evidence>
<evidence type="ECO:0000256" key="5">
    <source>
        <dbReference type="ARBA" id="ARBA00022729"/>
    </source>
</evidence>
<evidence type="ECO:0000256" key="4">
    <source>
        <dbReference type="ARBA" id="ARBA00022525"/>
    </source>
</evidence>
<keyword evidence="6" id="KW-0472">Membrane</keyword>
<dbReference type="PANTHER" id="PTHR11319:SF35">
    <property type="entry name" value="OUTER MEMBRANE PROTEIN PMPC-RELATED"/>
    <property type="match status" value="1"/>
</dbReference>
<evidence type="ECO:0000256" key="6">
    <source>
        <dbReference type="ARBA" id="ARBA00023136"/>
    </source>
</evidence>